<evidence type="ECO:0000259" key="13">
    <source>
        <dbReference type="Pfam" id="PF00155"/>
    </source>
</evidence>
<evidence type="ECO:0000313" key="15">
    <source>
        <dbReference type="Proteomes" id="UP000256599"/>
    </source>
</evidence>
<dbReference type="InterPro" id="IPR001917">
    <property type="entry name" value="Aminotrans_II_pyridoxalP_BS"/>
</dbReference>
<feature type="domain" description="Aminotransferase class I/classII large" evidence="13">
    <location>
        <begin position="35"/>
        <end position="377"/>
    </location>
</feature>
<dbReference type="EC" id="2.3.1.47" evidence="5"/>
<name>A0A3D8I3G0_9HELI</name>
<accession>A0A3D8I3G0</accession>
<dbReference type="EMBL" id="NXLR01000010">
    <property type="protein sequence ID" value="RDU59625.1"/>
    <property type="molecule type" value="Genomic_DNA"/>
</dbReference>
<evidence type="ECO:0000256" key="12">
    <source>
        <dbReference type="RuleBase" id="RU003693"/>
    </source>
</evidence>
<comment type="similarity">
    <text evidence="3">Belongs to the class-II pyridoxal-phosphate-dependent aminotransferase family. BioF subfamily.</text>
</comment>
<dbReference type="GO" id="GO:0009102">
    <property type="term" value="P:biotin biosynthetic process"/>
    <property type="evidence" value="ECO:0007669"/>
    <property type="project" value="UniProtKB-KW"/>
</dbReference>
<dbReference type="SUPFAM" id="SSF53383">
    <property type="entry name" value="PLP-dependent transferases"/>
    <property type="match status" value="1"/>
</dbReference>
<evidence type="ECO:0000256" key="7">
    <source>
        <dbReference type="ARBA" id="ARBA00022756"/>
    </source>
</evidence>
<dbReference type="RefSeq" id="WP_104700696.1">
    <property type="nucleotide sequence ID" value="NZ_FZPP01000046.1"/>
</dbReference>
<dbReference type="AlphaFoldDB" id="A0A3D8I3G0"/>
<organism evidence="14 15">
    <name type="scientific">Helicobacter marmotae</name>
    <dbReference type="NCBI Taxonomy" id="152490"/>
    <lineage>
        <taxon>Bacteria</taxon>
        <taxon>Pseudomonadati</taxon>
        <taxon>Campylobacterota</taxon>
        <taxon>Epsilonproteobacteria</taxon>
        <taxon>Campylobacterales</taxon>
        <taxon>Helicobacteraceae</taxon>
        <taxon>Helicobacter</taxon>
    </lineage>
</organism>
<dbReference type="PANTHER" id="PTHR13693:SF100">
    <property type="entry name" value="8-AMINO-7-OXONONANOATE SYNTHASE"/>
    <property type="match status" value="1"/>
</dbReference>
<evidence type="ECO:0000256" key="9">
    <source>
        <dbReference type="ARBA" id="ARBA00032610"/>
    </source>
</evidence>
<dbReference type="InterPro" id="IPR015421">
    <property type="entry name" value="PyrdxlP-dep_Trfase_major"/>
</dbReference>
<comment type="pathway">
    <text evidence="2">Cofactor biosynthesis; biotin biosynthesis.</text>
</comment>
<proteinExistence type="inferred from homology"/>
<sequence>MPTKNILAKLKAEDNYRTLSTLTHQGKFVYKDKKKLLNLASNDYLNLAKNEGLKQAFFESLRAEDFYLSSSSSRSLSGNFSIYEEFESSLAKHFKNKEILHFNSGYHLNFSCIAALGTLKNTLFIADKFIHASIIDGLRGAKFLRFRHNDLTHLESLLEAHHKNYEHIIVMSEALFSMDGDFAPLMELVRLKKAYKNILLYVDEAHSVGCFDTSGLGLVKSLGLEGEIDFLVFTFGKAIASVGACMITSKDFKAFFINKARGFIYSTALPPLNVAWSHFVFSNLANFQAQREHLYDLSNYFRQNLQKKGCEMLGQSYIVSLLCGSNEKVGEISSILLKNGIFAPAIKTPSVPKNAARIRFSLHAGLEIEDLEKVLDIL</sequence>
<dbReference type="Pfam" id="PF00155">
    <property type="entry name" value="Aminotran_1_2"/>
    <property type="match status" value="1"/>
</dbReference>
<evidence type="ECO:0000256" key="4">
    <source>
        <dbReference type="ARBA" id="ARBA00011738"/>
    </source>
</evidence>
<evidence type="ECO:0000256" key="8">
    <source>
        <dbReference type="ARBA" id="ARBA00022898"/>
    </source>
</evidence>
<keyword evidence="8 12" id="KW-0663">Pyridoxal phosphate</keyword>
<keyword evidence="6" id="KW-0808">Transferase</keyword>
<evidence type="ECO:0000256" key="11">
    <source>
        <dbReference type="ARBA" id="ARBA00047715"/>
    </source>
</evidence>
<gene>
    <name evidence="14" type="ORF">CQA63_05965</name>
</gene>
<comment type="subunit">
    <text evidence="4">Homodimer.</text>
</comment>
<comment type="caution">
    <text evidence="14">The sequence shown here is derived from an EMBL/GenBank/DDBJ whole genome shotgun (WGS) entry which is preliminary data.</text>
</comment>
<keyword evidence="15" id="KW-1185">Reference proteome</keyword>
<dbReference type="OrthoDB" id="9807157at2"/>
<evidence type="ECO:0000256" key="2">
    <source>
        <dbReference type="ARBA" id="ARBA00004746"/>
    </source>
</evidence>
<dbReference type="InterPro" id="IPR004839">
    <property type="entry name" value="Aminotransferase_I/II_large"/>
</dbReference>
<keyword evidence="7" id="KW-0093">Biotin biosynthesis</keyword>
<comment type="cofactor">
    <cofactor evidence="1 12">
        <name>pyridoxal 5'-phosphate</name>
        <dbReference type="ChEBI" id="CHEBI:597326"/>
    </cofactor>
</comment>
<dbReference type="InterPro" id="IPR050087">
    <property type="entry name" value="AON_synthase_class-II"/>
</dbReference>
<dbReference type="Proteomes" id="UP000256599">
    <property type="component" value="Unassembled WGS sequence"/>
</dbReference>
<dbReference type="GO" id="GO:0008710">
    <property type="term" value="F:8-amino-7-oxononanoate synthase activity"/>
    <property type="evidence" value="ECO:0007669"/>
    <property type="project" value="UniProtKB-EC"/>
</dbReference>
<comment type="catalytic activity">
    <reaction evidence="11">
        <text>6-carboxyhexanoyl-[ACP] + L-alanine + H(+) = (8S)-8-amino-7-oxononanoate + holo-[ACP] + CO2</text>
        <dbReference type="Rhea" id="RHEA:42288"/>
        <dbReference type="Rhea" id="RHEA-COMP:9685"/>
        <dbReference type="Rhea" id="RHEA-COMP:9955"/>
        <dbReference type="ChEBI" id="CHEBI:15378"/>
        <dbReference type="ChEBI" id="CHEBI:16526"/>
        <dbReference type="ChEBI" id="CHEBI:57972"/>
        <dbReference type="ChEBI" id="CHEBI:64479"/>
        <dbReference type="ChEBI" id="CHEBI:78846"/>
        <dbReference type="ChEBI" id="CHEBI:149468"/>
        <dbReference type="EC" id="2.3.1.47"/>
    </reaction>
</comment>
<dbReference type="InterPro" id="IPR015422">
    <property type="entry name" value="PyrdxlP-dep_Trfase_small"/>
</dbReference>
<dbReference type="GO" id="GO:0030170">
    <property type="term" value="F:pyridoxal phosphate binding"/>
    <property type="evidence" value="ECO:0007669"/>
    <property type="project" value="InterPro"/>
</dbReference>
<dbReference type="Gene3D" id="3.40.640.10">
    <property type="entry name" value="Type I PLP-dependent aspartate aminotransferase-like (Major domain)"/>
    <property type="match status" value="1"/>
</dbReference>
<dbReference type="InterPro" id="IPR015424">
    <property type="entry name" value="PyrdxlP-dep_Trfase"/>
</dbReference>
<dbReference type="PROSITE" id="PS00599">
    <property type="entry name" value="AA_TRANSFER_CLASS_2"/>
    <property type="match status" value="1"/>
</dbReference>
<evidence type="ECO:0000256" key="10">
    <source>
        <dbReference type="ARBA" id="ARBA00033381"/>
    </source>
</evidence>
<evidence type="ECO:0000313" key="14">
    <source>
        <dbReference type="EMBL" id="RDU59625.1"/>
    </source>
</evidence>
<evidence type="ECO:0000256" key="1">
    <source>
        <dbReference type="ARBA" id="ARBA00001933"/>
    </source>
</evidence>
<dbReference type="Gene3D" id="3.90.1150.10">
    <property type="entry name" value="Aspartate Aminotransferase, domain 1"/>
    <property type="match status" value="1"/>
</dbReference>
<protein>
    <recommendedName>
        <fullName evidence="5">8-amino-7-oxononanoate synthase</fullName>
        <ecNumber evidence="5">2.3.1.47</ecNumber>
    </recommendedName>
    <alternativeName>
        <fullName evidence="9">7-keto-8-amino-pelargonic acid synthase</fullName>
    </alternativeName>
    <alternativeName>
        <fullName evidence="10">8-amino-7-ketopelargonate synthase</fullName>
    </alternativeName>
</protein>
<evidence type="ECO:0000256" key="6">
    <source>
        <dbReference type="ARBA" id="ARBA00022679"/>
    </source>
</evidence>
<evidence type="ECO:0000256" key="5">
    <source>
        <dbReference type="ARBA" id="ARBA00013187"/>
    </source>
</evidence>
<reference evidence="14 15" key="1">
    <citation type="submission" date="2018-04" db="EMBL/GenBank/DDBJ databases">
        <title>Novel Campyloabacter and Helicobacter Species and Strains.</title>
        <authorList>
            <person name="Mannion A.J."/>
            <person name="Shen Z."/>
            <person name="Fox J.G."/>
        </authorList>
    </citation>
    <scope>NUCLEOTIDE SEQUENCE [LARGE SCALE GENOMIC DNA]</scope>
    <source>
        <strain evidence="14 15">MIT 98-6070</strain>
    </source>
</reference>
<evidence type="ECO:0000256" key="3">
    <source>
        <dbReference type="ARBA" id="ARBA00010008"/>
    </source>
</evidence>
<dbReference type="PANTHER" id="PTHR13693">
    <property type="entry name" value="CLASS II AMINOTRANSFERASE/8-AMINO-7-OXONONANOATE SYNTHASE"/>
    <property type="match status" value="1"/>
</dbReference>